<sequence>MTFLINDAYYVFDNYTLSMRHENVQQLLPALITVQAPYSEIDFSNFVHLFPSSGNDFDDLSGILQAVSRARLMHDQLYHFIGSRTNPENTADMLYVQKNIDNTLTNVFLQMISSITSPILSGFCFILLILSYIWSIVFTFWFFKLTLPMLVSVIRHKIYAYRNHSVIVHASRSDLNNDNQNVSEDSDSAESDAH</sequence>
<reference evidence="1 2" key="1">
    <citation type="submission" date="2024-02" db="EMBL/GenBank/DDBJ databases">
        <authorList>
            <person name="Daric V."/>
            <person name="Darras S."/>
        </authorList>
    </citation>
    <scope>NUCLEOTIDE SEQUENCE [LARGE SCALE GENOMIC DNA]</scope>
</reference>
<keyword evidence="2" id="KW-1185">Reference proteome</keyword>
<dbReference type="Proteomes" id="UP001642483">
    <property type="component" value="Unassembled WGS sequence"/>
</dbReference>
<name>A0ABP0F185_CLALP</name>
<protein>
    <submittedName>
        <fullName evidence="1">Uncharacterized protein</fullName>
    </submittedName>
</protein>
<accession>A0ABP0F185</accession>
<evidence type="ECO:0000313" key="2">
    <source>
        <dbReference type="Proteomes" id="UP001642483"/>
    </source>
</evidence>
<dbReference type="EMBL" id="CAWYQH010000001">
    <property type="protein sequence ID" value="CAK8672448.1"/>
    <property type="molecule type" value="Genomic_DNA"/>
</dbReference>
<comment type="caution">
    <text evidence="1">The sequence shown here is derived from an EMBL/GenBank/DDBJ whole genome shotgun (WGS) entry which is preliminary data.</text>
</comment>
<proteinExistence type="predicted"/>
<organism evidence="1 2">
    <name type="scientific">Clavelina lepadiformis</name>
    <name type="common">Light-bulb sea squirt</name>
    <name type="synonym">Ascidia lepadiformis</name>
    <dbReference type="NCBI Taxonomy" id="159417"/>
    <lineage>
        <taxon>Eukaryota</taxon>
        <taxon>Metazoa</taxon>
        <taxon>Chordata</taxon>
        <taxon>Tunicata</taxon>
        <taxon>Ascidiacea</taxon>
        <taxon>Aplousobranchia</taxon>
        <taxon>Clavelinidae</taxon>
        <taxon>Clavelina</taxon>
    </lineage>
</organism>
<gene>
    <name evidence="1" type="ORF">CVLEPA_LOCUS1399</name>
</gene>
<evidence type="ECO:0000313" key="1">
    <source>
        <dbReference type="EMBL" id="CAK8672448.1"/>
    </source>
</evidence>